<keyword evidence="1" id="KW-1133">Transmembrane helix</keyword>
<dbReference type="PANTHER" id="PTHR23028:SF53">
    <property type="entry name" value="ACYL_TRANSF_3 DOMAIN-CONTAINING PROTEIN"/>
    <property type="match status" value="1"/>
</dbReference>
<dbReference type="Pfam" id="PF01757">
    <property type="entry name" value="Acyl_transf_3"/>
    <property type="match status" value="1"/>
</dbReference>
<proteinExistence type="predicted"/>
<feature type="transmembrane region" description="Helical" evidence="1">
    <location>
        <begin position="302"/>
        <end position="321"/>
    </location>
</feature>
<accession>A0ABW7G4H6</accession>
<feature type="domain" description="Acyltransferase 3" evidence="2">
    <location>
        <begin position="16"/>
        <end position="344"/>
    </location>
</feature>
<dbReference type="GO" id="GO:0016746">
    <property type="term" value="F:acyltransferase activity"/>
    <property type="evidence" value="ECO:0007669"/>
    <property type="project" value="UniProtKB-KW"/>
</dbReference>
<dbReference type="InterPro" id="IPR043968">
    <property type="entry name" value="SGNH"/>
</dbReference>
<keyword evidence="1" id="KW-0812">Transmembrane</keyword>
<dbReference type="SUPFAM" id="SSF52266">
    <property type="entry name" value="SGNH hydrolase"/>
    <property type="match status" value="1"/>
</dbReference>
<keyword evidence="5" id="KW-1185">Reference proteome</keyword>
<feature type="transmembrane region" description="Helical" evidence="1">
    <location>
        <begin position="14"/>
        <end position="34"/>
    </location>
</feature>
<sequence>MTSIVSKESPHGEYFLSVDGLRAIAVISVILYHVNERWMPAGFIGVDIFFAISGFVVAAASTAIARGKFYDFVVAFYARRILRIVPALLVCLLLTSWLATLFIPSAWLSDLNSKTGLAAFFGVSNFLLAAGANDYFSPKTEFNPFTHTWSLGVEEQFYIIFPLIYFLWVGKARRLAAVLLLCALAVLSIWVAYMWGGSVRAFYLIPARFWELAFGVLLYMSIGKWRPWLERLPRPVAEAASLMFSFGLVASLIFADATRFPFPWAIAPVVCTLGIIALTAARSELIATHFLRRTETRWFGKVSYSLYLWHWPIIVLMRWTIGVDQVWQQIVAIALSLFFAVASYRLVETPFRNLKLVSHWPRGRVVVVGLLIATVCSGASAAMTLAKRSLTLSVTKGRDWNPEKLNFEAEKDNRCGLLASSTPFEGGFLNRYSTENCPAGGKVFVIGDSHAVGYSAMLQSFVSRTGMRVDLLGKGGCSLFNLRTPHDSGSKECREFSKAAFMYLAAEIRPGDIVFLPALRVQRLRDQWGGANPQIDTEKRERLRRQAIDDAKKELADISQKGALILWEAPKPIYKVPLFRCADWFNERNPVCSGEQAMDREELMNLRRPAMEAVAELVGDFKNSFVWDPFPVLCPNANCAPYMKGRPLYFDGDHLSSYGNYVLVDSFSEKIGEMVGASGGGLKISDNKKAPEGAF</sequence>
<dbReference type="Pfam" id="PF19040">
    <property type="entry name" value="SGNH"/>
    <property type="match status" value="1"/>
</dbReference>
<evidence type="ECO:0000313" key="4">
    <source>
        <dbReference type="EMBL" id="MFG6456817.1"/>
    </source>
</evidence>
<dbReference type="EC" id="2.3.1.-" evidence="4"/>
<feature type="transmembrane region" description="Helical" evidence="1">
    <location>
        <begin position="201"/>
        <end position="223"/>
    </location>
</feature>
<feature type="domain" description="SGNH" evidence="3">
    <location>
        <begin position="433"/>
        <end position="667"/>
    </location>
</feature>
<feature type="transmembrane region" description="Helical" evidence="1">
    <location>
        <begin position="235"/>
        <end position="255"/>
    </location>
</feature>
<keyword evidence="1" id="KW-0472">Membrane</keyword>
<protein>
    <submittedName>
        <fullName evidence="4">Acyltransferase family protein</fullName>
        <ecNumber evidence="4">2.3.1.-</ecNumber>
    </submittedName>
</protein>
<reference evidence="4 5" key="1">
    <citation type="submission" date="2024-09" db="EMBL/GenBank/DDBJ databases">
        <title>Novel species of the genus Pelomonas and Roseateles isolated from streams.</title>
        <authorList>
            <person name="Lu H."/>
        </authorList>
    </citation>
    <scope>NUCLEOTIDE SEQUENCE [LARGE SCALE GENOMIC DNA]</scope>
    <source>
        <strain evidence="4 5">BYS96W</strain>
    </source>
</reference>
<dbReference type="Proteomes" id="UP001606305">
    <property type="component" value="Unassembled WGS sequence"/>
</dbReference>
<feature type="transmembrane region" description="Helical" evidence="1">
    <location>
        <begin position="148"/>
        <end position="168"/>
    </location>
</feature>
<dbReference type="RefSeq" id="WP_394487594.1">
    <property type="nucleotide sequence ID" value="NZ_JBIGIA010000005.1"/>
</dbReference>
<gene>
    <name evidence="4" type="ORF">ACG00X_08220</name>
</gene>
<comment type="caution">
    <text evidence="4">The sequence shown here is derived from an EMBL/GenBank/DDBJ whole genome shotgun (WGS) entry which is preliminary data.</text>
</comment>
<keyword evidence="4" id="KW-0012">Acyltransferase</keyword>
<evidence type="ECO:0000259" key="2">
    <source>
        <dbReference type="Pfam" id="PF01757"/>
    </source>
</evidence>
<organism evidence="4 5">
    <name type="scientific">Pelomonas nitida</name>
    <dbReference type="NCBI Taxonomy" id="3299027"/>
    <lineage>
        <taxon>Bacteria</taxon>
        <taxon>Pseudomonadati</taxon>
        <taxon>Pseudomonadota</taxon>
        <taxon>Betaproteobacteria</taxon>
        <taxon>Burkholderiales</taxon>
        <taxon>Sphaerotilaceae</taxon>
        <taxon>Roseateles</taxon>
    </lineage>
</organism>
<keyword evidence="4" id="KW-0808">Transferase</keyword>
<dbReference type="InterPro" id="IPR002656">
    <property type="entry name" value="Acyl_transf_3_dom"/>
</dbReference>
<feature type="transmembrane region" description="Helical" evidence="1">
    <location>
        <begin position="175"/>
        <end position="195"/>
    </location>
</feature>
<feature type="transmembrane region" description="Helical" evidence="1">
    <location>
        <begin position="84"/>
        <end position="103"/>
    </location>
</feature>
<feature type="transmembrane region" description="Helical" evidence="1">
    <location>
        <begin position="327"/>
        <end position="344"/>
    </location>
</feature>
<feature type="transmembrane region" description="Helical" evidence="1">
    <location>
        <begin position="365"/>
        <end position="386"/>
    </location>
</feature>
<feature type="transmembrane region" description="Helical" evidence="1">
    <location>
        <begin position="41"/>
        <end position="64"/>
    </location>
</feature>
<evidence type="ECO:0000259" key="3">
    <source>
        <dbReference type="Pfam" id="PF19040"/>
    </source>
</evidence>
<dbReference type="InterPro" id="IPR050879">
    <property type="entry name" value="Acyltransferase_3"/>
</dbReference>
<dbReference type="PANTHER" id="PTHR23028">
    <property type="entry name" value="ACETYLTRANSFERASE"/>
    <property type="match status" value="1"/>
</dbReference>
<evidence type="ECO:0000256" key="1">
    <source>
        <dbReference type="SAM" id="Phobius"/>
    </source>
</evidence>
<dbReference type="EMBL" id="JBIGIA010000005">
    <property type="protein sequence ID" value="MFG6456817.1"/>
    <property type="molecule type" value="Genomic_DNA"/>
</dbReference>
<feature type="transmembrane region" description="Helical" evidence="1">
    <location>
        <begin position="261"/>
        <end position="281"/>
    </location>
</feature>
<name>A0ABW7G4H6_9BURK</name>
<evidence type="ECO:0000313" key="5">
    <source>
        <dbReference type="Proteomes" id="UP001606305"/>
    </source>
</evidence>